<evidence type="ECO:0000313" key="11">
    <source>
        <dbReference type="Proteomes" id="UP001056429"/>
    </source>
</evidence>
<dbReference type="InterPro" id="IPR038424">
    <property type="entry name" value="H_kinase_PdtaS_GAF_sf"/>
</dbReference>
<evidence type="ECO:0000259" key="9">
    <source>
        <dbReference type="PROSITE" id="PS50109"/>
    </source>
</evidence>
<dbReference type="InterPro" id="IPR005467">
    <property type="entry name" value="His_kinase_dom"/>
</dbReference>
<dbReference type="PROSITE" id="PS50109">
    <property type="entry name" value="HIS_KIN"/>
    <property type="match status" value="1"/>
</dbReference>
<comment type="caution">
    <text evidence="10">The sequence shown here is derived from an EMBL/GenBank/DDBJ whole genome shotgun (WGS) entry which is preliminary data.</text>
</comment>
<dbReference type="GO" id="GO:0000160">
    <property type="term" value="P:phosphorelay signal transduction system"/>
    <property type="evidence" value="ECO:0007669"/>
    <property type="project" value="UniProtKB-KW"/>
</dbReference>
<evidence type="ECO:0000256" key="8">
    <source>
        <dbReference type="ARBA" id="ARBA00023012"/>
    </source>
</evidence>
<dbReference type="Proteomes" id="UP001056429">
    <property type="component" value="Unassembled WGS sequence"/>
</dbReference>
<dbReference type="GO" id="GO:0005524">
    <property type="term" value="F:ATP binding"/>
    <property type="evidence" value="ECO:0007669"/>
    <property type="project" value="UniProtKB-KW"/>
</dbReference>
<keyword evidence="4" id="KW-0808">Transferase</keyword>
<evidence type="ECO:0000256" key="2">
    <source>
        <dbReference type="ARBA" id="ARBA00012438"/>
    </source>
</evidence>
<reference evidence="10" key="1">
    <citation type="journal article" date="2021" name="mSystems">
        <title>Bacteria and Archaea Synergistically Convert Glycine Betaine to Biogenic Methane in the Formosa Cold Seep of the South China Sea.</title>
        <authorList>
            <person name="Li L."/>
            <person name="Zhang W."/>
            <person name="Zhang S."/>
            <person name="Song L."/>
            <person name="Sun Q."/>
            <person name="Zhang H."/>
            <person name="Xiang H."/>
            <person name="Dong X."/>
        </authorList>
    </citation>
    <scope>NUCLEOTIDE SEQUENCE</scope>
    <source>
        <strain evidence="10">ZWT</strain>
    </source>
</reference>
<evidence type="ECO:0000256" key="5">
    <source>
        <dbReference type="ARBA" id="ARBA00022741"/>
    </source>
</evidence>
<keyword evidence="11" id="KW-1185">Reference proteome</keyword>
<dbReference type="Pfam" id="PF02518">
    <property type="entry name" value="HATPase_c"/>
    <property type="match status" value="1"/>
</dbReference>
<dbReference type="Gene3D" id="3.30.450.20">
    <property type="entry name" value="PAS domain"/>
    <property type="match status" value="2"/>
</dbReference>
<dbReference type="Pfam" id="PF07568">
    <property type="entry name" value="HisKA_2"/>
    <property type="match status" value="1"/>
</dbReference>
<keyword evidence="6 10" id="KW-0418">Kinase</keyword>
<dbReference type="InterPro" id="IPR003594">
    <property type="entry name" value="HATPase_dom"/>
</dbReference>
<dbReference type="InterPro" id="IPR035965">
    <property type="entry name" value="PAS-like_dom_sf"/>
</dbReference>
<protein>
    <recommendedName>
        <fullName evidence="2">histidine kinase</fullName>
        <ecNumber evidence="2">2.7.13.3</ecNumber>
    </recommendedName>
</protein>
<keyword evidence="5" id="KW-0547">Nucleotide-binding</keyword>
<organism evidence="10 11">
    <name type="scientific">Oceanirhabdus seepicola</name>
    <dbReference type="NCBI Taxonomy" id="2828781"/>
    <lineage>
        <taxon>Bacteria</taxon>
        <taxon>Bacillati</taxon>
        <taxon>Bacillota</taxon>
        <taxon>Clostridia</taxon>
        <taxon>Eubacteriales</taxon>
        <taxon>Clostridiaceae</taxon>
        <taxon>Oceanirhabdus</taxon>
    </lineage>
</organism>
<evidence type="ECO:0000256" key="4">
    <source>
        <dbReference type="ARBA" id="ARBA00022679"/>
    </source>
</evidence>
<dbReference type="InterPro" id="IPR036890">
    <property type="entry name" value="HATPase_C_sf"/>
</dbReference>
<dbReference type="EC" id="2.7.13.3" evidence="2"/>
<evidence type="ECO:0000256" key="3">
    <source>
        <dbReference type="ARBA" id="ARBA00022553"/>
    </source>
</evidence>
<dbReference type="InterPro" id="IPR000014">
    <property type="entry name" value="PAS"/>
</dbReference>
<dbReference type="PANTHER" id="PTHR41523:SF8">
    <property type="entry name" value="ETHYLENE RESPONSE SENSOR PROTEIN"/>
    <property type="match status" value="1"/>
</dbReference>
<evidence type="ECO:0000256" key="1">
    <source>
        <dbReference type="ARBA" id="ARBA00000085"/>
    </source>
</evidence>
<evidence type="ECO:0000256" key="6">
    <source>
        <dbReference type="ARBA" id="ARBA00022777"/>
    </source>
</evidence>
<accession>A0A9J6P4R8</accession>
<dbReference type="EMBL" id="JAGSOJ010000003">
    <property type="protein sequence ID" value="MCM1991228.1"/>
    <property type="molecule type" value="Genomic_DNA"/>
</dbReference>
<proteinExistence type="predicted"/>
<keyword evidence="7" id="KW-0067">ATP-binding</keyword>
<name>A0A9J6P4R8_9CLOT</name>
<comment type="catalytic activity">
    <reaction evidence="1">
        <text>ATP + protein L-histidine = ADP + protein N-phospho-L-histidine.</text>
        <dbReference type="EC" id="2.7.13.3"/>
    </reaction>
</comment>
<sequence length="468" mass="52763">MQSIRELCYMYTNLSDDDITKLEHIAEVLPFISNLVEADVFIDCPTIDPNEAIVIAEAKPSNHYSMYKNSVVGELALRENEPAALRTLEIGMPTRDLKALTQECMNVRQTVEPIKNDKDRTIGVLIIEKDLTENNGDNKNIELFAETSKLIGNKIHSNSNNEGNITYHIDDAIIIFDENGVVRFVNPVAEKLYQKLGYRDKLIGMDFENISLDNKLLHEISCNSEFDTSEVNIGNLTLQVKYIYQSSKVLNLVMLIKDITDMKQKEKELILKSVAIKEIHHRVKNNLQTIASLLRLQSRRIDNMEIKSALDESMNRILSIAATHEILAQEGIDEVDIKEVIQQIKLSISRCFNISSDKINITVEGDGFKIDSDKSTSIALIVNELLQNSLQYAFEGRAYGDINIKIQRGKVYSSISVVDDGMGFDTDLISNKSLGLNIVKSLVKDKLHGNFNIVSNCNGTKILFDFKN</sequence>
<evidence type="ECO:0000313" key="10">
    <source>
        <dbReference type="EMBL" id="MCM1991228.1"/>
    </source>
</evidence>
<dbReference type="PANTHER" id="PTHR41523">
    <property type="entry name" value="TWO-COMPONENT SYSTEM SENSOR PROTEIN"/>
    <property type="match status" value="1"/>
</dbReference>
<dbReference type="Pfam" id="PF12282">
    <property type="entry name" value="GAF_PdtaS"/>
    <property type="match status" value="1"/>
</dbReference>
<evidence type="ECO:0000256" key="7">
    <source>
        <dbReference type="ARBA" id="ARBA00022840"/>
    </source>
</evidence>
<dbReference type="NCBIfam" id="TIGR00229">
    <property type="entry name" value="sensory_box"/>
    <property type="match status" value="1"/>
</dbReference>
<dbReference type="RefSeq" id="WP_250860334.1">
    <property type="nucleotide sequence ID" value="NZ_JAGSOJ010000003.1"/>
</dbReference>
<feature type="domain" description="Histidine kinase" evidence="9">
    <location>
        <begin position="278"/>
        <end position="468"/>
    </location>
</feature>
<reference evidence="10" key="2">
    <citation type="submission" date="2021-04" db="EMBL/GenBank/DDBJ databases">
        <authorList>
            <person name="Dong X."/>
        </authorList>
    </citation>
    <scope>NUCLEOTIDE SEQUENCE</scope>
    <source>
        <strain evidence="10">ZWT</strain>
    </source>
</reference>
<dbReference type="InterPro" id="IPR011495">
    <property type="entry name" value="Sig_transdc_His_kin_sub2_dim/P"/>
</dbReference>
<dbReference type="SUPFAM" id="SSF55874">
    <property type="entry name" value="ATPase domain of HSP90 chaperone/DNA topoisomerase II/histidine kinase"/>
    <property type="match status" value="1"/>
</dbReference>
<dbReference type="InterPro" id="IPR022066">
    <property type="entry name" value="PdtaS_GAF"/>
</dbReference>
<gene>
    <name evidence="10" type="ORF">KDK92_15950</name>
</gene>
<dbReference type="SUPFAM" id="SSF55785">
    <property type="entry name" value="PYP-like sensor domain (PAS domain)"/>
    <property type="match status" value="1"/>
</dbReference>
<dbReference type="Gene3D" id="3.30.565.10">
    <property type="entry name" value="Histidine kinase-like ATPase, C-terminal domain"/>
    <property type="match status" value="1"/>
</dbReference>
<dbReference type="AlphaFoldDB" id="A0A9J6P4R8"/>
<keyword evidence="3" id="KW-0597">Phosphoprotein</keyword>
<dbReference type="GO" id="GO:0004673">
    <property type="term" value="F:protein histidine kinase activity"/>
    <property type="evidence" value="ECO:0007669"/>
    <property type="project" value="UniProtKB-EC"/>
</dbReference>
<keyword evidence="8" id="KW-0902">Two-component regulatory system</keyword>
<dbReference type="Gene3D" id="3.30.450.280">
    <property type="entry name" value="GAF domain"/>
    <property type="match status" value="1"/>
</dbReference>
<dbReference type="CDD" id="cd00130">
    <property type="entry name" value="PAS"/>
    <property type="match status" value="1"/>
</dbReference>